<evidence type="ECO:0000256" key="3">
    <source>
        <dbReference type="ARBA" id="ARBA00022552"/>
    </source>
</evidence>
<keyword evidence="14" id="KW-1185">Reference proteome</keyword>
<dbReference type="GO" id="GO:0004525">
    <property type="term" value="F:ribonuclease III activity"/>
    <property type="evidence" value="ECO:0007669"/>
    <property type="project" value="UniProtKB-UniRule"/>
</dbReference>
<keyword evidence="7 9" id="KW-0378">Hydrolase</keyword>
<dbReference type="SUPFAM" id="SSF69065">
    <property type="entry name" value="RNase III domain-like"/>
    <property type="match status" value="1"/>
</dbReference>
<feature type="domain" description="DRBM" evidence="11">
    <location>
        <begin position="201"/>
        <end position="270"/>
    </location>
</feature>
<evidence type="ECO:0000256" key="6">
    <source>
        <dbReference type="ARBA" id="ARBA00022759"/>
    </source>
</evidence>
<feature type="region of interest" description="Disordered" evidence="10">
    <location>
        <begin position="1"/>
        <end position="36"/>
    </location>
</feature>
<dbReference type="Proteomes" id="UP000328092">
    <property type="component" value="Unassembled WGS sequence"/>
</dbReference>
<dbReference type="GO" id="GO:0003725">
    <property type="term" value="F:double-stranded RNA binding"/>
    <property type="evidence" value="ECO:0007669"/>
    <property type="project" value="TreeGrafter"/>
</dbReference>
<evidence type="ECO:0000259" key="11">
    <source>
        <dbReference type="PROSITE" id="PS50137"/>
    </source>
</evidence>
<dbReference type="CDD" id="cd00593">
    <property type="entry name" value="RIBOc"/>
    <property type="match status" value="1"/>
</dbReference>
<dbReference type="Pfam" id="PF00035">
    <property type="entry name" value="dsrm"/>
    <property type="match status" value="1"/>
</dbReference>
<dbReference type="RefSeq" id="WP_139483117.1">
    <property type="nucleotide sequence ID" value="NZ_CAADFB020000025.1"/>
</dbReference>
<dbReference type="Gene3D" id="1.10.1520.10">
    <property type="entry name" value="Ribonuclease III domain"/>
    <property type="match status" value="1"/>
</dbReference>
<dbReference type="CDD" id="cd10845">
    <property type="entry name" value="DSRM_RNAse_III_family"/>
    <property type="match status" value="1"/>
</dbReference>
<keyword evidence="4 9" id="KW-0507">mRNA processing</keyword>
<dbReference type="InterPro" id="IPR000999">
    <property type="entry name" value="RNase_III_dom"/>
</dbReference>
<dbReference type="Pfam" id="PF14622">
    <property type="entry name" value="Ribonucleas_3_3"/>
    <property type="match status" value="1"/>
</dbReference>
<keyword evidence="3 9" id="KW-0698">rRNA processing</keyword>
<comment type="cofactor">
    <cofactor evidence="9">
        <name>Mg(2+)</name>
        <dbReference type="ChEBI" id="CHEBI:18420"/>
    </cofactor>
</comment>
<comment type="similarity">
    <text evidence="2">Belongs to the ribonuclease III family.</text>
</comment>
<dbReference type="SMART" id="SM00535">
    <property type="entry name" value="RIBOc"/>
    <property type="match status" value="1"/>
</dbReference>
<feature type="compositionally biased region" description="Low complexity" evidence="10">
    <location>
        <begin position="17"/>
        <end position="29"/>
    </location>
</feature>
<organism evidence="13 14">
    <name type="scientific">Bradyrhizobium ivorense</name>
    <dbReference type="NCBI Taxonomy" id="2511166"/>
    <lineage>
        <taxon>Bacteria</taxon>
        <taxon>Pseudomonadati</taxon>
        <taxon>Pseudomonadota</taxon>
        <taxon>Alphaproteobacteria</taxon>
        <taxon>Hyphomicrobiales</taxon>
        <taxon>Nitrobacteraceae</taxon>
        <taxon>Bradyrhizobium</taxon>
    </lineage>
</organism>
<feature type="binding site" evidence="9">
    <location>
        <position position="162"/>
    </location>
    <ligand>
        <name>Mg(2+)</name>
        <dbReference type="ChEBI" id="CHEBI:18420"/>
    </ligand>
</feature>
<dbReference type="HAMAP" id="MF_00104">
    <property type="entry name" value="RNase_III"/>
    <property type="match status" value="1"/>
</dbReference>
<evidence type="ECO:0000256" key="8">
    <source>
        <dbReference type="ARBA" id="ARBA00022884"/>
    </source>
</evidence>
<keyword evidence="9" id="KW-0460">Magnesium</keyword>
<keyword evidence="6 9" id="KW-0255">Endonuclease</keyword>
<accession>A0A508TLS8</accession>
<dbReference type="PROSITE" id="PS50142">
    <property type="entry name" value="RNASE_3_2"/>
    <property type="match status" value="1"/>
</dbReference>
<evidence type="ECO:0000256" key="1">
    <source>
        <dbReference type="ARBA" id="ARBA00000109"/>
    </source>
</evidence>
<evidence type="ECO:0000259" key="12">
    <source>
        <dbReference type="PROSITE" id="PS50142"/>
    </source>
</evidence>
<dbReference type="GO" id="GO:0046872">
    <property type="term" value="F:metal ion binding"/>
    <property type="evidence" value="ECO:0007669"/>
    <property type="project" value="UniProtKB-KW"/>
</dbReference>
<dbReference type="GO" id="GO:0005737">
    <property type="term" value="C:cytoplasm"/>
    <property type="evidence" value="ECO:0007669"/>
    <property type="project" value="UniProtKB-SubCell"/>
</dbReference>
<feature type="binding site" evidence="9">
    <location>
        <position position="165"/>
    </location>
    <ligand>
        <name>Mg(2+)</name>
        <dbReference type="ChEBI" id="CHEBI:18420"/>
    </ligand>
</feature>
<reference evidence="13" key="1">
    <citation type="submission" date="2019-02" db="EMBL/GenBank/DDBJ databases">
        <authorList>
            <person name="Pothier F.J."/>
        </authorList>
    </citation>
    <scope>NUCLEOTIDE SEQUENCE</scope>
    <source>
        <strain evidence="13">CI-1B</strain>
    </source>
</reference>
<dbReference type="FunFam" id="1.10.1520.10:FF:000001">
    <property type="entry name" value="Ribonuclease 3"/>
    <property type="match status" value="1"/>
</dbReference>
<dbReference type="GO" id="GO:0006397">
    <property type="term" value="P:mRNA processing"/>
    <property type="evidence" value="ECO:0007669"/>
    <property type="project" value="UniProtKB-UniRule"/>
</dbReference>
<dbReference type="EC" id="3.1.26.3" evidence="9"/>
<dbReference type="NCBIfam" id="TIGR02191">
    <property type="entry name" value="RNaseIII"/>
    <property type="match status" value="1"/>
</dbReference>
<proteinExistence type="inferred from homology"/>
<evidence type="ECO:0000313" key="13">
    <source>
        <dbReference type="EMBL" id="VIO75236.1"/>
    </source>
</evidence>
<evidence type="ECO:0000256" key="9">
    <source>
        <dbReference type="HAMAP-Rule" id="MF_00104"/>
    </source>
</evidence>
<comment type="caution">
    <text evidence="13">The sequence shown here is derived from an EMBL/GenBank/DDBJ whole genome shotgun (WGS) entry which is preliminary data.</text>
</comment>
<dbReference type="GO" id="GO:0010468">
    <property type="term" value="P:regulation of gene expression"/>
    <property type="evidence" value="ECO:0007669"/>
    <property type="project" value="TreeGrafter"/>
</dbReference>
<dbReference type="InterPro" id="IPR036389">
    <property type="entry name" value="RNase_III_sf"/>
</dbReference>
<feature type="active site" evidence="9">
    <location>
        <position position="93"/>
    </location>
</feature>
<dbReference type="SMART" id="SM00358">
    <property type="entry name" value="DSRM"/>
    <property type="match status" value="1"/>
</dbReference>
<dbReference type="OrthoDB" id="9805026at2"/>
<keyword evidence="5 9" id="KW-0540">Nuclease</keyword>
<comment type="function">
    <text evidence="9">Digests double-stranded RNA. Involved in the processing of primary rRNA transcript to yield the immediate precursors to the large and small rRNAs (23S and 16S). Processes some mRNAs, and tRNAs when they are encoded in the rRNA operon. Processes pre-crRNA and tracrRNA of type II CRISPR loci if present in the organism.</text>
</comment>
<feature type="binding site" evidence="9">
    <location>
        <position position="89"/>
    </location>
    <ligand>
        <name>Mg(2+)</name>
        <dbReference type="ChEBI" id="CHEBI:18420"/>
    </ligand>
</feature>
<evidence type="ECO:0000256" key="5">
    <source>
        <dbReference type="ARBA" id="ARBA00022722"/>
    </source>
</evidence>
<dbReference type="GO" id="GO:0019843">
    <property type="term" value="F:rRNA binding"/>
    <property type="evidence" value="ECO:0007669"/>
    <property type="project" value="UniProtKB-KW"/>
</dbReference>
<keyword evidence="9" id="KW-0699">rRNA-binding</keyword>
<sequence>MNDETPAITDQPPPGEPSQTPAATTSTAAPKKRRSKAAKAAVEKAAIAGTEARIGYAFSNPVLLTTAFTHVSALKPASRNRADSYQRLEFLGDHVLGLIVSDMLFRAFPKADEGELSKRLADLVRKESCADVAKSLGLVDDIKLGMVKAVEGARLRKSVLGDICEAVIGAIYLDGGVEAARQFVERNWTERMNKPRRPLRDPKTVLQEWAQGKGLPTPVYREVERTGPHHDPQFRVAVDLPGLPSAEGLGGNKRAAEKAAASVMIEREGVGTHD</sequence>
<evidence type="ECO:0000313" key="14">
    <source>
        <dbReference type="Proteomes" id="UP000328092"/>
    </source>
</evidence>
<dbReference type="InterPro" id="IPR011907">
    <property type="entry name" value="RNase_III"/>
</dbReference>
<keyword evidence="9" id="KW-0819">tRNA processing</keyword>
<dbReference type="PROSITE" id="PS00517">
    <property type="entry name" value="RNASE_3_1"/>
    <property type="match status" value="1"/>
</dbReference>
<dbReference type="Gene3D" id="3.30.160.20">
    <property type="match status" value="1"/>
</dbReference>
<comment type="subcellular location">
    <subcellularLocation>
        <location evidence="9">Cytoplasm</location>
    </subcellularLocation>
</comment>
<dbReference type="GO" id="GO:0006364">
    <property type="term" value="P:rRNA processing"/>
    <property type="evidence" value="ECO:0007669"/>
    <property type="project" value="UniProtKB-UniRule"/>
</dbReference>
<protein>
    <recommendedName>
        <fullName evidence="9">Ribonuclease 3</fullName>
        <ecNumber evidence="9">3.1.26.3</ecNumber>
    </recommendedName>
    <alternativeName>
        <fullName evidence="9">Ribonuclease III</fullName>
        <shortName evidence="9">RNase III</shortName>
    </alternativeName>
</protein>
<feature type="active site" evidence="9">
    <location>
        <position position="165"/>
    </location>
</feature>
<evidence type="ECO:0000256" key="4">
    <source>
        <dbReference type="ARBA" id="ARBA00022664"/>
    </source>
</evidence>
<dbReference type="SUPFAM" id="SSF54768">
    <property type="entry name" value="dsRNA-binding domain-like"/>
    <property type="match status" value="1"/>
</dbReference>
<evidence type="ECO:0000256" key="2">
    <source>
        <dbReference type="ARBA" id="ARBA00010183"/>
    </source>
</evidence>
<dbReference type="EMBL" id="CAADFC020000023">
    <property type="protein sequence ID" value="VIO75236.1"/>
    <property type="molecule type" value="Genomic_DNA"/>
</dbReference>
<gene>
    <name evidence="9 13" type="primary">rnc</name>
    <name evidence="13" type="ORF">CI1B_57370</name>
</gene>
<feature type="domain" description="RNase III" evidence="12">
    <location>
        <begin position="47"/>
        <end position="176"/>
    </location>
</feature>
<dbReference type="InterPro" id="IPR014720">
    <property type="entry name" value="dsRBD_dom"/>
</dbReference>
<comment type="subunit">
    <text evidence="9">Homodimer.</text>
</comment>
<evidence type="ECO:0000256" key="7">
    <source>
        <dbReference type="ARBA" id="ARBA00022801"/>
    </source>
</evidence>
<keyword evidence="8 9" id="KW-0694">RNA-binding</keyword>
<keyword evidence="9" id="KW-0479">Metal-binding</keyword>
<name>A0A508TLS8_9BRAD</name>
<dbReference type="PANTHER" id="PTHR11207">
    <property type="entry name" value="RIBONUCLEASE III"/>
    <property type="match status" value="1"/>
</dbReference>
<dbReference type="AlphaFoldDB" id="A0A508TLS8"/>
<comment type="catalytic activity">
    <reaction evidence="1 9">
        <text>Endonucleolytic cleavage to 5'-phosphomonoester.</text>
        <dbReference type="EC" id="3.1.26.3"/>
    </reaction>
</comment>
<evidence type="ECO:0000256" key="10">
    <source>
        <dbReference type="SAM" id="MobiDB-lite"/>
    </source>
</evidence>
<keyword evidence="9" id="KW-0963">Cytoplasm</keyword>
<dbReference type="GO" id="GO:0008033">
    <property type="term" value="P:tRNA processing"/>
    <property type="evidence" value="ECO:0007669"/>
    <property type="project" value="UniProtKB-KW"/>
</dbReference>
<dbReference type="PROSITE" id="PS50137">
    <property type="entry name" value="DS_RBD"/>
    <property type="match status" value="1"/>
</dbReference>
<dbReference type="PANTHER" id="PTHR11207:SF0">
    <property type="entry name" value="RIBONUCLEASE 3"/>
    <property type="match status" value="1"/>
</dbReference>